<keyword evidence="2" id="KW-1185">Reference proteome</keyword>
<evidence type="ECO:0000313" key="1">
    <source>
        <dbReference type="EMBL" id="QPF93766.1"/>
    </source>
</evidence>
<protein>
    <submittedName>
        <fullName evidence="1">Uncharacterized protein</fullName>
    </submittedName>
</protein>
<dbReference type="KEGG" id="bcou:IC761_11090"/>
<accession>A0A7S9H284</accession>
<proteinExistence type="predicted"/>
<dbReference type="EMBL" id="CP061379">
    <property type="protein sequence ID" value="QPF93766.1"/>
    <property type="molecule type" value="Genomic_DNA"/>
</dbReference>
<organism evidence="1 2">
    <name type="scientific">Bradyrhizobium commune</name>
    <dbReference type="NCBI Taxonomy" id="83627"/>
    <lineage>
        <taxon>Bacteria</taxon>
        <taxon>Pseudomonadati</taxon>
        <taxon>Pseudomonadota</taxon>
        <taxon>Alphaproteobacteria</taxon>
        <taxon>Hyphomicrobiales</taxon>
        <taxon>Nitrobacteraceae</taxon>
        <taxon>Bradyrhizobium</taxon>
    </lineage>
</organism>
<reference evidence="1 2" key="1">
    <citation type="submission" date="2020-09" db="EMBL/GenBank/DDBJ databases">
        <title>Complete genomes of bradyrhizobia occurring on native shrubby legumes in Australia.</title>
        <authorList>
            <person name="Lafay B."/>
        </authorList>
    </citation>
    <scope>NUCLEOTIDE SEQUENCE [LARGE SCALE GENOMIC DNA]</scope>
    <source>
        <strain evidence="1 2">BDV5040</strain>
    </source>
</reference>
<dbReference type="RefSeq" id="WP_195803273.1">
    <property type="nucleotide sequence ID" value="NZ_CP061379.1"/>
</dbReference>
<gene>
    <name evidence="1" type="ORF">IC761_11090</name>
</gene>
<sequence length="99" mass="10727">MSDESSLERAAAKAARAEALLDDELLGEAFDTLETGYIAAWRATTVDDAAGREKLFLAINIVGKVRDHLAAVVANGKLARAELKELAETAERRKRFGII</sequence>
<dbReference type="AlphaFoldDB" id="A0A7S9H284"/>
<name>A0A7S9H284_9BRAD</name>
<dbReference type="Proteomes" id="UP000594621">
    <property type="component" value="Chromosome"/>
</dbReference>
<evidence type="ECO:0000313" key="2">
    <source>
        <dbReference type="Proteomes" id="UP000594621"/>
    </source>
</evidence>